<name>A0ABS5E6K6_9PROT</name>
<comment type="caution">
    <text evidence="1">The sequence shown here is derived from an EMBL/GenBank/DDBJ whole genome shotgun (WGS) entry which is preliminary data.</text>
</comment>
<dbReference type="Pfam" id="PF07409">
    <property type="entry name" value="GP46"/>
    <property type="match status" value="1"/>
</dbReference>
<keyword evidence="2" id="KW-1185">Reference proteome</keyword>
<evidence type="ECO:0000313" key="1">
    <source>
        <dbReference type="EMBL" id="MBR0559491.1"/>
    </source>
</evidence>
<organism evidence="1 2">
    <name type="scientific">Neokomagataea anthophila</name>
    <dbReference type="NCBI Taxonomy" id="2826925"/>
    <lineage>
        <taxon>Bacteria</taxon>
        <taxon>Pseudomonadati</taxon>
        <taxon>Pseudomonadota</taxon>
        <taxon>Alphaproteobacteria</taxon>
        <taxon>Acetobacterales</taxon>
        <taxon>Acetobacteraceae</taxon>
        <taxon>Neokomagataea</taxon>
    </lineage>
</organism>
<protein>
    <submittedName>
        <fullName evidence="1">Phage GP46 family protein</fullName>
    </submittedName>
</protein>
<sequence>MTLASPLLVALSTDRRAEPDDITPAQLNGVTPGVFDRRGYVGDVLLPDDQRLGSRLWLFARAKRTEETRQAVNAAVLDAVNDIADYHGVTIDAATAWGAQGQLMTQISVEGTMALTYEASL</sequence>
<proteinExistence type="predicted"/>
<gene>
    <name evidence="1" type="ORF">KB213_05405</name>
</gene>
<dbReference type="InterPro" id="IPR010877">
    <property type="entry name" value="Phage_Mu_Gp46"/>
</dbReference>
<dbReference type="Proteomes" id="UP000677812">
    <property type="component" value="Unassembled WGS sequence"/>
</dbReference>
<evidence type="ECO:0000313" key="2">
    <source>
        <dbReference type="Proteomes" id="UP000677812"/>
    </source>
</evidence>
<dbReference type="EMBL" id="JAGRQH010000003">
    <property type="protein sequence ID" value="MBR0559491.1"/>
    <property type="molecule type" value="Genomic_DNA"/>
</dbReference>
<reference evidence="1 2" key="1">
    <citation type="submission" date="2021-04" db="EMBL/GenBank/DDBJ databases">
        <title>The complete genome sequence of Neokomagataea sp. TBRC 2177.</title>
        <authorList>
            <person name="Charoenyingcharoen P."/>
            <person name="Yukphan P."/>
        </authorList>
    </citation>
    <scope>NUCLEOTIDE SEQUENCE [LARGE SCALE GENOMIC DNA]</scope>
    <source>
        <strain evidence="1 2">TBRC 2177</strain>
    </source>
</reference>
<accession>A0ABS5E6K6</accession>